<comment type="caution">
    <text evidence="1">The sequence shown here is derived from an EMBL/GenBank/DDBJ whole genome shotgun (WGS) entry which is preliminary data.</text>
</comment>
<dbReference type="Proteomes" id="UP001519460">
    <property type="component" value="Unassembled WGS sequence"/>
</dbReference>
<accession>A0ABD0J616</accession>
<evidence type="ECO:0000313" key="1">
    <source>
        <dbReference type="EMBL" id="KAK7462572.1"/>
    </source>
</evidence>
<protein>
    <submittedName>
        <fullName evidence="1">Uncharacterized protein</fullName>
    </submittedName>
</protein>
<gene>
    <name evidence="1" type="ORF">BaRGS_00038366</name>
</gene>
<sequence length="78" mass="8848">MSQLHRLKTSGRVTGVAVVDNSDNHCYLFNRQDARSKYSETHPQPLPLSCRVSQNYAGMMRLKMEHTEKSRVKASTPA</sequence>
<keyword evidence="2" id="KW-1185">Reference proteome</keyword>
<name>A0ABD0J616_9CAEN</name>
<dbReference type="EMBL" id="JACVVK020000616">
    <property type="protein sequence ID" value="KAK7462572.1"/>
    <property type="molecule type" value="Genomic_DNA"/>
</dbReference>
<reference evidence="1 2" key="1">
    <citation type="journal article" date="2023" name="Sci. Data">
        <title>Genome assembly of the Korean intertidal mud-creeper Batillaria attramentaria.</title>
        <authorList>
            <person name="Patra A.K."/>
            <person name="Ho P.T."/>
            <person name="Jun S."/>
            <person name="Lee S.J."/>
            <person name="Kim Y."/>
            <person name="Won Y.J."/>
        </authorList>
    </citation>
    <scope>NUCLEOTIDE SEQUENCE [LARGE SCALE GENOMIC DNA]</scope>
    <source>
        <strain evidence="1">Wonlab-2016</strain>
    </source>
</reference>
<organism evidence="1 2">
    <name type="scientific">Batillaria attramentaria</name>
    <dbReference type="NCBI Taxonomy" id="370345"/>
    <lineage>
        <taxon>Eukaryota</taxon>
        <taxon>Metazoa</taxon>
        <taxon>Spiralia</taxon>
        <taxon>Lophotrochozoa</taxon>
        <taxon>Mollusca</taxon>
        <taxon>Gastropoda</taxon>
        <taxon>Caenogastropoda</taxon>
        <taxon>Sorbeoconcha</taxon>
        <taxon>Cerithioidea</taxon>
        <taxon>Batillariidae</taxon>
        <taxon>Batillaria</taxon>
    </lineage>
</organism>
<proteinExistence type="predicted"/>
<dbReference type="AlphaFoldDB" id="A0ABD0J616"/>
<evidence type="ECO:0000313" key="2">
    <source>
        <dbReference type="Proteomes" id="UP001519460"/>
    </source>
</evidence>